<comment type="caution">
    <text evidence="1">The sequence shown here is derived from an EMBL/GenBank/DDBJ whole genome shotgun (WGS) entry which is preliminary data.</text>
</comment>
<proteinExistence type="predicted"/>
<name>A0A9W4SYV7_9GLOM</name>
<reference evidence="1" key="1">
    <citation type="submission" date="2022-08" db="EMBL/GenBank/DDBJ databases">
        <authorList>
            <person name="Kallberg Y."/>
            <person name="Tangrot J."/>
            <person name="Rosling A."/>
        </authorList>
    </citation>
    <scope>NUCLEOTIDE SEQUENCE</scope>
    <source>
        <strain evidence="1">Wild A</strain>
    </source>
</reference>
<dbReference type="Proteomes" id="UP001153678">
    <property type="component" value="Unassembled WGS sequence"/>
</dbReference>
<keyword evidence="2" id="KW-1185">Reference proteome</keyword>
<gene>
    <name evidence="1" type="ORF">FWILDA_LOCUS12206</name>
</gene>
<dbReference type="EMBL" id="CAMKVN010003823">
    <property type="protein sequence ID" value="CAI2185694.1"/>
    <property type="molecule type" value="Genomic_DNA"/>
</dbReference>
<protein>
    <submittedName>
        <fullName evidence="1">18082_t:CDS:1</fullName>
    </submittedName>
</protein>
<sequence length="46" mass="5261">LSSFETIKNLYITLKILLDTLISNAAEITNIQKKDLIIAFYDELCN</sequence>
<accession>A0A9W4SYV7</accession>
<dbReference type="AlphaFoldDB" id="A0A9W4SYV7"/>
<feature type="non-terminal residue" evidence="1">
    <location>
        <position position="1"/>
    </location>
</feature>
<evidence type="ECO:0000313" key="2">
    <source>
        <dbReference type="Proteomes" id="UP001153678"/>
    </source>
</evidence>
<evidence type="ECO:0000313" key="1">
    <source>
        <dbReference type="EMBL" id="CAI2185694.1"/>
    </source>
</evidence>
<organism evidence="1 2">
    <name type="scientific">Funneliformis geosporum</name>
    <dbReference type="NCBI Taxonomy" id="1117311"/>
    <lineage>
        <taxon>Eukaryota</taxon>
        <taxon>Fungi</taxon>
        <taxon>Fungi incertae sedis</taxon>
        <taxon>Mucoromycota</taxon>
        <taxon>Glomeromycotina</taxon>
        <taxon>Glomeromycetes</taxon>
        <taxon>Glomerales</taxon>
        <taxon>Glomeraceae</taxon>
        <taxon>Funneliformis</taxon>
    </lineage>
</organism>